<proteinExistence type="predicted"/>
<accession>X1KYP1</accession>
<gene>
    <name evidence="1" type="ORF">S06H3_00985</name>
</gene>
<protein>
    <submittedName>
        <fullName evidence="1">Uncharacterized protein</fullName>
    </submittedName>
</protein>
<dbReference type="AlphaFoldDB" id="X1KYP1"/>
<organism evidence="1">
    <name type="scientific">marine sediment metagenome</name>
    <dbReference type="NCBI Taxonomy" id="412755"/>
    <lineage>
        <taxon>unclassified sequences</taxon>
        <taxon>metagenomes</taxon>
        <taxon>ecological metagenomes</taxon>
    </lineage>
</organism>
<reference evidence="1" key="1">
    <citation type="journal article" date="2014" name="Front. Microbiol.">
        <title>High frequency of phylogenetically diverse reductive dehalogenase-homologous genes in deep subseafloor sedimentary metagenomes.</title>
        <authorList>
            <person name="Kawai M."/>
            <person name="Futagami T."/>
            <person name="Toyoda A."/>
            <person name="Takaki Y."/>
            <person name="Nishi S."/>
            <person name="Hori S."/>
            <person name="Arai W."/>
            <person name="Tsubouchi T."/>
            <person name="Morono Y."/>
            <person name="Uchiyama I."/>
            <person name="Ito T."/>
            <person name="Fujiyama A."/>
            <person name="Inagaki F."/>
            <person name="Takami H."/>
        </authorList>
    </citation>
    <scope>NUCLEOTIDE SEQUENCE</scope>
    <source>
        <strain evidence="1">Expedition CK06-06</strain>
    </source>
</reference>
<dbReference type="EMBL" id="BARV01000222">
    <property type="protein sequence ID" value="GAH95299.1"/>
    <property type="molecule type" value="Genomic_DNA"/>
</dbReference>
<sequence length="95" mass="11008">MPEQAIIDGFKGTLDFYVHNTIPCVRSWPRSPGKRRAPAVEAQWPLFSWAAKNWDSLSDAMKQAYEETASEVFMTGRDLFTKSFITDYFRKGQWP</sequence>
<name>X1KYP1_9ZZZZ</name>
<comment type="caution">
    <text evidence="1">The sequence shown here is derived from an EMBL/GenBank/DDBJ whole genome shotgun (WGS) entry which is preliminary data.</text>
</comment>
<evidence type="ECO:0000313" key="1">
    <source>
        <dbReference type="EMBL" id="GAH95299.1"/>
    </source>
</evidence>